<evidence type="ECO:0000256" key="3">
    <source>
        <dbReference type="ARBA" id="ARBA00023163"/>
    </source>
</evidence>
<dbReference type="RefSeq" id="WP_307044712.1">
    <property type="nucleotide sequence ID" value="NZ_JAUSYA010000001.1"/>
</dbReference>
<dbReference type="PRINTS" id="PR00455">
    <property type="entry name" value="HTHTETR"/>
</dbReference>
<feature type="compositionally biased region" description="Pro residues" evidence="5">
    <location>
        <begin position="197"/>
        <end position="223"/>
    </location>
</feature>
<protein>
    <submittedName>
        <fullName evidence="7">AcrR family transcriptional regulator</fullName>
    </submittedName>
</protein>
<evidence type="ECO:0000256" key="1">
    <source>
        <dbReference type="ARBA" id="ARBA00023015"/>
    </source>
</evidence>
<dbReference type="Proteomes" id="UP001243364">
    <property type="component" value="Unassembled WGS sequence"/>
</dbReference>
<proteinExistence type="predicted"/>
<gene>
    <name evidence="7" type="ORF">QFZ56_004097</name>
</gene>
<evidence type="ECO:0000259" key="6">
    <source>
        <dbReference type="PROSITE" id="PS50977"/>
    </source>
</evidence>
<name>A0ABU0Q392_STRAH</name>
<feature type="domain" description="HTH tetR-type" evidence="6">
    <location>
        <begin position="8"/>
        <end position="68"/>
    </location>
</feature>
<evidence type="ECO:0000313" key="8">
    <source>
        <dbReference type="Proteomes" id="UP001243364"/>
    </source>
</evidence>
<dbReference type="EMBL" id="JAUSYA010000001">
    <property type="protein sequence ID" value="MDQ0685134.1"/>
    <property type="molecule type" value="Genomic_DNA"/>
</dbReference>
<sequence>MARQERAEQTRQRIVRAASAEFAEHGYDGTSLHRIVRSAGVTMGALTFHFPSKSALADAVQEAGTTATREVMRGTAAAPGLRAVLDEVLTLADALRGTQSIRAAARLTREGHAADHGWYDSWVPGLREALERAWYEERLDAGLTPVAAASLLSHILLGVEAAATAPDALRTATGDGPEESLAQALKALGALLAPSAAPSPPAAPSPSAAPVPSPSAAPAPSGAPAPSAAAGPATD</sequence>
<dbReference type="PROSITE" id="PS01081">
    <property type="entry name" value="HTH_TETR_1"/>
    <property type="match status" value="1"/>
</dbReference>
<evidence type="ECO:0000313" key="7">
    <source>
        <dbReference type="EMBL" id="MDQ0685134.1"/>
    </source>
</evidence>
<feature type="compositionally biased region" description="Low complexity" evidence="5">
    <location>
        <begin position="224"/>
        <end position="235"/>
    </location>
</feature>
<dbReference type="Pfam" id="PF00440">
    <property type="entry name" value="TetR_N"/>
    <property type="match status" value="1"/>
</dbReference>
<dbReference type="InterPro" id="IPR001647">
    <property type="entry name" value="HTH_TetR"/>
</dbReference>
<dbReference type="PANTHER" id="PTHR30055:SF234">
    <property type="entry name" value="HTH-TYPE TRANSCRIPTIONAL REGULATOR BETI"/>
    <property type="match status" value="1"/>
</dbReference>
<feature type="DNA-binding region" description="H-T-H motif" evidence="4">
    <location>
        <begin position="31"/>
        <end position="50"/>
    </location>
</feature>
<evidence type="ECO:0000256" key="5">
    <source>
        <dbReference type="SAM" id="MobiDB-lite"/>
    </source>
</evidence>
<dbReference type="InterPro" id="IPR009057">
    <property type="entry name" value="Homeodomain-like_sf"/>
</dbReference>
<keyword evidence="2 4" id="KW-0238">DNA-binding</keyword>
<dbReference type="InterPro" id="IPR023772">
    <property type="entry name" value="DNA-bd_HTH_TetR-type_CS"/>
</dbReference>
<dbReference type="Gene3D" id="1.10.357.10">
    <property type="entry name" value="Tetracycline Repressor, domain 2"/>
    <property type="match status" value="1"/>
</dbReference>
<keyword evidence="3" id="KW-0804">Transcription</keyword>
<keyword evidence="8" id="KW-1185">Reference proteome</keyword>
<evidence type="ECO:0000256" key="4">
    <source>
        <dbReference type="PROSITE-ProRule" id="PRU00335"/>
    </source>
</evidence>
<evidence type="ECO:0000256" key="2">
    <source>
        <dbReference type="ARBA" id="ARBA00023125"/>
    </source>
</evidence>
<dbReference type="InterPro" id="IPR050109">
    <property type="entry name" value="HTH-type_TetR-like_transc_reg"/>
</dbReference>
<dbReference type="PANTHER" id="PTHR30055">
    <property type="entry name" value="HTH-TYPE TRANSCRIPTIONAL REGULATOR RUTR"/>
    <property type="match status" value="1"/>
</dbReference>
<feature type="region of interest" description="Disordered" evidence="5">
    <location>
        <begin position="194"/>
        <end position="235"/>
    </location>
</feature>
<accession>A0ABU0Q392</accession>
<dbReference type="SUPFAM" id="SSF46689">
    <property type="entry name" value="Homeodomain-like"/>
    <property type="match status" value="1"/>
</dbReference>
<keyword evidence="1" id="KW-0805">Transcription regulation</keyword>
<dbReference type="PROSITE" id="PS50977">
    <property type="entry name" value="HTH_TETR_2"/>
    <property type="match status" value="1"/>
</dbReference>
<organism evidence="7 8">
    <name type="scientific">Streptomyces achromogenes</name>
    <dbReference type="NCBI Taxonomy" id="67255"/>
    <lineage>
        <taxon>Bacteria</taxon>
        <taxon>Bacillati</taxon>
        <taxon>Actinomycetota</taxon>
        <taxon>Actinomycetes</taxon>
        <taxon>Kitasatosporales</taxon>
        <taxon>Streptomycetaceae</taxon>
        <taxon>Streptomyces</taxon>
    </lineage>
</organism>
<reference evidence="7 8" key="1">
    <citation type="submission" date="2023-07" db="EMBL/GenBank/DDBJ databases">
        <title>Comparative genomics of wheat-associated soil bacteria to identify genetic determinants of phenazine resistance.</title>
        <authorList>
            <person name="Mouncey N."/>
        </authorList>
    </citation>
    <scope>NUCLEOTIDE SEQUENCE [LARGE SCALE GENOMIC DNA]</scope>
    <source>
        <strain evidence="7 8">W4I19-2</strain>
    </source>
</reference>
<comment type="caution">
    <text evidence="7">The sequence shown here is derived from an EMBL/GenBank/DDBJ whole genome shotgun (WGS) entry which is preliminary data.</text>
</comment>